<evidence type="ECO:0000256" key="5">
    <source>
        <dbReference type="ARBA" id="ARBA00022989"/>
    </source>
</evidence>
<accession>A0ABR2YGG1</accession>
<dbReference type="Pfam" id="PF25539">
    <property type="entry name" value="Bestrophin_2"/>
    <property type="match status" value="1"/>
</dbReference>
<dbReference type="PANTHER" id="PTHR33281:SF19">
    <property type="entry name" value="VOLTAGE-DEPENDENT ANION CHANNEL-FORMING PROTEIN YNEE"/>
    <property type="match status" value="1"/>
</dbReference>
<keyword evidence="6" id="KW-0406">Ion transport</keyword>
<evidence type="ECO:0000256" key="3">
    <source>
        <dbReference type="ARBA" id="ARBA00022475"/>
    </source>
</evidence>
<comment type="caution">
    <text evidence="9">The sequence shown here is derived from an EMBL/GenBank/DDBJ whole genome shotgun (WGS) entry which is preliminary data.</text>
</comment>
<organism evidence="9 10">
    <name type="scientific">Coccomyxa subellipsoidea</name>
    <dbReference type="NCBI Taxonomy" id="248742"/>
    <lineage>
        <taxon>Eukaryota</taxon>
        <taxon>Viridiplantae</taxon>
        <taxon>Chlorophyta</taxon>
        <taxon>core chlorophytes</taxon>
        <taxon>Trebouxiophyceae</taxon>
        <taxon>Trebouxiophyceae incertae sedis</taxon>
        <taxon>Coccomyxaceae</taxon>
        <taxon>Coccomyxa</taxon>
    </lineage>
</organism>
<reference evidence="9 10" key="1">
    <citation type="journal article" date="2024" name="Nat. Commun.">
        <title>Phylogenomics reveals the evolutionary origins of lichenization in chlorophyte algae.</title>
        <authorList>
            <person name="Puginier C."/>
            <person name="Libourel C."/>
            <person name="Otte J."/>
            <person name="Skaloud P."/>
            <person name="Haon M."/>
            <person name="Grisel S."/>
            <person name="Petersen M."/>
            <person name="Berrin J.G."/>
            <person name="Delaux P.M."/>
            <person name="Dal Grande F."/>
            <person name="Keller J."/>
        </authorList>
    </citation>
    <scope>NUCLEOTIDE SEQUENCE [LARGE SCALE GENOMIC DNA]</scope>
    <source>
        <strain evidence="9 10">SAG 216-7</strain>
    </source>
</reference>
<evidence type="ECO:0000256" key="7">
    <source>
        <dbReference type="ARBA" id="ARBA00023136"/>
    </source>
</evidence>
<keyword evidence="5 8" id="KW-1133">Transmembrane helix</keyword>
<feature type="transmembrane region" description="Helical" evidence="8">
    <location>
        <begin position="74"/>
        <end position="95"/>
    </location>
</feature>
<proteinExistence type="predicted"/>
<evidence type="ECO:0000256" key="6">
    <source>
        <dbReference type="ARBA" id="ARBA00023065"/>
    </source>
</evidence>
<dbReference type="InterPro" id="IPR044669">
    <property type="entry name" value="YneE/VCCN1/2-like"/>
</dbReference>
<evidence type="ECO:0000313" key="9">
    <source>
        <dbReference type="EMBL" id="KAK9904842.1"/>
    </source>
</evidence>
<evidence type="ECO:0000256" key="4">
    <source>
        <dbReference type="ARBA" id="ARBA00022692"/>
    </source>
</evidence>
<dbReference type="Proteomes" id="UP001491310">
    <property type="component" value="Unassembled WGS sequence"/>
</dbReference>
<evidence type="ECO:0000256" key="2">
    <source>
        <dbReference type="ARBA" id="ARBA00022448"/>
    </source>
</evidence>
<dbReference type="PANTHER" id="PTHR33281">
    <property type="entry name" value="UPF0187 PROTEIN YNEE"/>
    <property type="match status" value="1"/>
</dbReference>
<evidence type="ECO:0000256" key="8">
    <source>
        <dbReference type="SAM" id="Phobius"/>
    </source>
</evidence>
<protein>
    <submittedName>
        <fullName evidence="9">Uncharacterized protein</fullName>
    </submittedName>
</protein>
<gene>
    <name evidence="9" type="ORF">WJX75_003620</name>
</gene>
<keyword evidence="10" id="KW-1185">Reference proteome</keyword>
<name>A0ABR2YGG1_9CHLO</name>
<keyword evidence="3" id="KW-1003">Cell membrane</keyword>
<comment type="subcellular location">
    <subcellularLocation>
        <location evidence="1">Cell membrane</location>
        <topology evidence="1">Multi-pass membrane protein</topology>
    </subcellularLocation>
</comment>
<evidence type="ECO:0000313" key="10">
    <source>
        <dbReference type="Proteomes" id="UP001491310"/>
    </source>
</evidence>
<sequence length="376" mass="43071">MHCSRSHQKHYRQLHVHCTKTDVEWVPRSEIQREAWKEESRKYRRVVFTYDDWVAHRSTTRYSRHLSGIVDSRIFRGLLPTLTAVMMVATFVSVYETLREAGIVIPHDWVGLTVEAGQAFNLTSFALSLLLVFRTNESYSRWLEARKAWSNILVRSRDFARQGLSWLSEDKQREDMLQRWTIAFVRSTMAHVREDCDLRSQLTEVLEPNELEQLMAAQHQPAFVLHVLSELVWGATLMEGQAVRMDEALTFFGQQVGTCERLIKTPIPLSYTRHTSRFLVMWLAFLPFSLWDACHWVTIPAAGIIAFLLLGIEEIGVQIEEPFGILPLEQFCDVAEGEIRELRNNRSVQSLVEAGLKGTGAGSNGAGPLKTSARIQ</sequence>
<keyword evidence="2" id="KW-0813">Transport</keyword>
<feature type="transmembrane region" description="Helical" evidence="8">
    <location>
        <begin position="279"/>
        <end position="312"/>
    </location>
</feature>
<keyword evidence="4 8" id="KW-0812">Transmembrane</keyword>
<feature type="transmembrane region" description="Helical" evidence="8">
    <location>
        <begin position="115"/>
        <end position="133"/>
    </location>
</feature>
<evidence type="ECO:0000256" key="1">
    <source>
        <dbReference type="ARBA" id="ARBA00004651"/>
    </source>
</evidence>
<dbReference type="EMBL" id="JALJOT010000012">
    <property type="protein sequence ID" value="KAK9904842.1"/>
    <property type="molecule type" value="Genomic_DNA"/>
</dbReference>
<keyword evidence="7 8" id="KW-0472">Membrane</keyword>